<dbReference type="GeneID" id="103588091"/>
<evidence type="ECO:0000313" key="2">
    <source>
        <dbReference type="Proteomes" id="UP000694923"/>
    </source>
</evidence>
<evidence type="ECO:0000313" key="3">
    <source>
        <dbReference type="RefSeq" id="XP_008567911.1"/>
    </source>
</evidence>
<dbReference type="Proteomes" id="UP000694923">
    <property type="component" value="Unplaced"/>
</dbReference>
<feature type="compositionally biased region" description="Pro residues" evidence="1">
    <location>
        <begin position="22"/>
        <end position="35"/>
    </location>
</feature>
<reference evidence="3" key="1">
    <citation type="submission" date="2025-08" db="UniProtKB">
        <authorList>
            <consortium name="RefSeq"/>
        </authorList>
    </citation>
    <scope>IDENTIFICATION</scope>
</reference>
<accession>A0ABM0QHS0</accession>
<dbReference type="RefSeq" id="XP_008567911.1">
    <property type="nucleotide sequence ID" value="XM_008569689.1"/>
</dbReference>
<gene>
    <name evidence="3" type="primary">LOC103588091</name>
</gene>
<evidence type="ECO:0000256" key="1">
    <source>
        <dbReference type="SAM" id="MobiDB-lite"/>
    </source>
</evidence>
<feature type="region of interest" description="Disordered" evidence="1">
    <location>
        <begin position="1"/>
        <end position="91"/>
    </location>
</feature>
<organism evidence="2 3">
    <name type="scientific">Galeopterus variegatus</name>
    <name type="common">Malayan flying lemur</name>
    <name type="synonym">Cynocephalus variegatus</name>
    <dbReference type="NCBI Taxonomy" id="482537"/>
    <lineage>
        <taxon>Eukaryota</taxon>
        <taxon>Metazoa</taxon>
        <taxon>Chordata</taxon>
        <taxon>Craniata</taxon>
        <taxon>Vertebrata</taxon>
        <taxon>Euteleostomi</taxon>
        <taxon>Mammalia</taxon>
        <taxon>Eutheria</taxon>
        <taxon>Euarchontoglires</taxon>
        <taxon>Dermoptera</taxon>
        <taxon>Cynocephalidae</taxon>
        <taxon>Galeopterus</taxon>
    </lineage>
</organism>
<name>A0ABM0QHS0_GALVR</name>
<proteinExistence type="predicted"/>
<protein>
    <submittedName>
        <fullName evidence="3">Uncharacterized protein LOC103588091</fullName>
    </submittedName>
</protein>
<feature type="compositionally biased region" description="Low complexity" evidence="1">
    <location>
        <begin position="44"/>
        <end position="59"/>
    </location>
</feature>
<sequence length="220" mass="22901">MSRLRRPHVAPSQPGSRRRPNEPPWAPSPCDPAAPRPGRGGRPAGLLPALPSSPKLPGLQDQESRKDLPSGGSGALVPSRGPRWGPGAAAPPPARACGRTFVANAALPVLGRLAAADELELVGREPLAAVADGGALAALAQFAHVEQRAVGAALHLDARLAVVQQRLEVRGGGREALEGQRVPGQAEVRAGFVQAQMRKLRQRGQVTPLTPGSSVKSRRL</sequence>
<keyword evidence="2" id="KW-1185">Reference proteome</keyword>